<accession>A0ABQ8GC10</accession>
<dbReference type="Pfam" id="PF00281">
    <property type="entry name" value="Ribosomal_L5"/>
    <property type="match status" value="1"/>
</dbReference>
<keyword evidence="2 7" id="KW-0689">Ribosomal protein</keyword>
<dbReference type="InterPro" id="IPR031309">
    <property type="entry name" value="Ribosomal_uL5_C"/>
</dbReference>
<evidence type="ECO:0000256" key="3">
    <source>
        <dbReference type="ARBA" id="ARBA00023274"/>
    </source>
</evidence>
<evidence type="ECO:0000313" key="8">
    <source>
        <dbReference type="Proteomes" id="UP000774617"/>
    </source>
</evidence>
<evidence type="ECO:0000313" key="7">
    <source>
        <dbReference type="EMBL" id="KAH7051250.1"/>
    </source>
</evidence>
<name>A0ABQ8GC10_9PEZI</name>
<sequence length="330" mass="36765">MALRELGARLGSAIRSDLRPCLSAVRPTGRRNASSSPAADPMADLEDSSSFSAPPPDGEIIKTWDPVQRHRRREKPLPSSRYKFRSPKYYRGPLHPHQPPPVSDPASRLFIPGPFTSPRLEQTYETPEKSQRLREWIGDSPYFKNRPLRGPRGGDTLRLLRKPITFRNVPKLEGITVHTMVPKAADDSAHLHVAGMVIQAITNVRTTAHKARQSVAQWGLREGKFVSIKAELTGEDMYDFLGKTIDLILPRIKEWKGAKGSSGDSSGNIAFGLPPDAVAMYPEIEVNYDMYPPKMIPGCHIIVKTSADTDREARLLVNSLGIPFYGKLRN</sequence>
<dbReference type="PANTHER" id="PTHR11994">
    <property type="entry name" value="60S RIBOSOMAL PROTEIN L11-RELATED"/>
    <property type="match status" value="1"/>
</dbReference>
<feature type="domain" description="Large ribosomal subunit protein uL5 N-terminal" evidence="5">
    <location>
        <begin position="168"/>
        <end position="221"/>
    </location>
</feature>
<dbReference type="GO" id="GO:0005840">
    <property type="term" value="C:ribosome"/>
    <property type="evidence" value="ECO:0007669"/>
    <property type="project" value="UniProtKB-KW"/>
</dbReference>
<evidence type="ECO:0000256" key="4">
    <source>
        <dbReference type="SAM" id="MobiDB-lite"/>
    </source>
</evidence>
<dbReference type="InterPro" id="IPR022803">
    <property type="entry name" value="Ribosomal_uL5_dom_sf"/>
</dbReference>
<feature type="compositionally biased region" description="Low complexity" evidence="4">
    <location>
        <begin position="33"/>
        <end position="42"/>
    </location>
</feature>
<evidence type="ECO:0000256" key="2">
    <source>
        <dbReference type="ARBA" id="ARBA00022980"/>
    </source>
</evidence>
<evidence type="ECO:0000256" key="1">
    <source>
        <dbReference type="ARBA" id="ARBA00008553"/>
    </source>
</evidence>
<keyword evidence="3" id="KW-0687">Ribonucleoprotein</keyword>
<proteinExistence type="inferred from homology"/>
<dbReference type="Pfam" id="PF00673">
    <property type="entry name" value="Ribosomal_L5_C"/>
    <property type="match status" value="1"/>
</dbReference>
<gene>
    <name evidence="7" type="ORF">B0J12DRAFT_662531</name>
</gene>
<organism evidence="7 8">
    <name type="scientific">Macrophomina phaseolina</name>
    <dbReference type="NCBI Taxonomy" id="35725"/>
    <lineage>
        <taxon>Eukaryota</taxon>
        <taxon>Fungi</taxon>
        <taxon>Dikarya</taxon>
        <taxon>Ascomycota</taxon>
        <taxon>Pezizomycotina</taxon>
        <taxon>Dothideomycetes</taxon>
        <taxon>Dothideomycetes incertae sedis</taxon>
        <taxon>Botryosphaeriales</taxon>
        <taxon>Botryosphaeriaceae</taxon>
        <taxon>Macrophomina</taxon>
    </lineage>
</organism>
<dbReference type="Gene3D" id="3.30.1440.10">
    <property type="match status" value="1"/>
</dbReference>
<comment type="similarity">
    <text evidence="1">Belongs to the universal ribosomal protein uL5 family.</text>
</comment>
<reference evidence="7 8" key="1">
    <citation type="journal article" date="2021" name="Nat. Commun.">
        <title>Genetic determinants of endophytism in the Arabidopsis root mycobiome.</title>
        <authorList>
            <person name="Mesny F."/>
            <person name="Miyauchi S."/>
            <person name="Thiergart T."/>
            <person name="Pickel B."/>
            <person name="Atanasova L."/>
            <person name="Karlsson M."/>
            <person name="Huettel B."/>
            <person name="Barry K.W."/>
            <person name="Haridas S."/>
            <person name="Chen C."/>
            <person name="Bauer D."/>
            <person name="Andreopoulos W."/>
            <person name="Pangilinan J."/>
            <person name="LaButti K."/>
            <person name="Riley R."/>
            <person name="Lipzen A."/>
            <person name="Clum A."/>
            <person name="Drula E."/>
            <person name="Henrissat B."/>
            <person name="Kohler A."/>
            <person name="Grigoriev I.V."/>
            <person name="Martin F.M."/>
            <person name="Hacquard S."/>
        </authorList>
    </citation>
    <scope>NUCLEOTIDE SEQUENCE [LARGE SCALE GENOMIC DNA]</scope>
    <source>
        <strain evidence="7 8">MPI-SDFR-AT-0080</strain>
    </source>
</reference>
<keyword evidence="8" id="KW-1185">Reference proteome</keyword>
<feature type="domain" description="Large ribosomal subunit protein uL5 C-terminal" evidence="6">
    <location>
        <begin position="226"/>
        <end position="324"/>
    </location>
</feature>
<comment type="caution">
    <text evidence="7">The sequence shown here is derived from an EMBL/GenBank/DDBJ whole genome shotgun (WGS) entry which is preliminary data.</text>
</comment>
<dbReference type="SUPFAM" id="SSF55282">
    <property type="entry name" value="RL5-like"/>
    <property type="match status" value="1"/>
</dbReference>
<dbReference type="InterPro" id="IPR031310">
    <property type="entry name" value="Ribosomal_uL5_N"/>
</dbReference>
<evidence type="ECO:0000259" key="6">
    <source>
        <dbReference type="Pfam" id="PF00673"/>
    </source>
</evidence>
<feature type="region of interest" description="Disordered" evidence="4">
    <location>
        <begin position="17"/>
        <end position="107"/>
    </location>
</feature>
<protein>
    <submittedName>
        <fullName evidence="7">Ribosomal protein L5 domain-containing protein</fullName>
    </submittedName>
</protein>
<evidence type="ECO:0000259" key="5">
    <source>
        <dbReference type="Pfam" id="PF00281"/>
    </source>
</evidence>
<dbReference type="EMBL" id="JAGTJR010000012">
    <property type="protein sequence ID" value="KAH7051250.1"/>
    <property type="molecule type" value="Genomic_DNA"/>
</dbReference>
<dbReference type="Proteomes" id="UP000774617">
    <property type="component" value="Unassembled WGS sequence"/>
</dbReference>
<dbReference type="InterPro" id="IPR002132">
    <property type="entry name" value="Ribosomal_uL5"/>
</dbReference>